<organism evidence="1 2">
    <name type="scientific">Deinococcus yavapaiensis KR-236</name>
    <dbReference type="NCBI Taxonomy" id="694435"/>
    <lineage>
        <taxon>Bacteria</taxon>
        <taxon>Thermotogati</taxon>
        <taxon>Deinococcota</taxon>
        <taxon>Deinococci</taxon>
        <taxon>Deinococcales</taxon>
        <taxon>Deinococcaceae</taxon>
        <taxon>Deinococcus</taxon>
    </lineage>
</organism>
<protein>
    <submittedName>
        <fullName evidence="1">Uncharacterized protein</fullName>
    </submittedName>
</protein>
<evidence type="ECO:0000313" key="1">
    <source>
        <dbReference type="EMBL" id="PYE53819.1"/>
    </source>
</evidence>
<keyword evidence="2" id="KW-1185">Reference proteome</keyword>
<evidence type="ECO:0000313" key="2">
    <source>
        <dbReference type="Proteomes" id="UP000248326"/>
    </source>
</evidence>
<dbReference type="RefSeq" id="WP_211317899.1">
    <property type="nucleotide sequence ID" value="NZ_QJSX01000007.1"/>
</dbReference>
<dbReference type="Proteomes" id="UP000248326">
    <property type="component" value="Unassembled WGS sequence"/>
</dbReference>
<dbReference type="AlphaFoldDB" id="A0A318SB21"/>
<dbReference type="EMBL" id="QJSX01000007">
    <property type="protein sequence ID" value="PYE53819.1"/>
    <property type="molecule type" value="Genomic_DNA"/>
</dbReference>
<gene>
    <name evidence="1" type="ORF">DES52_10777</name>
</gene>
<comment type="caution">
    <text evidence="1">The sequence shown here is derived from an EMBL/GenBank/DDBJ whole genome shotgun (WGS) entry which is preliminary data.</text>
</comment>
<accession>A0A318SB21</accession>
<reference evidence="1 2" key="1">
    <citation type="submission" date="2018-06" db="EMBL/GenBank/DDBJ databases">
        <title>Genomic Encyclopedia of Type Strains, Phase IV (KMG-IV): sequencing the most valuable type-strain genomes for metagenomic binning, comparative biology and taxonomic classification.</title>
        <authorList>
            <person name="Goeker M."/>
        </authorList>
    </citation>
    <scope>NUCLEOTIDE SEQUENCE [LARGE SCALE GENOMIC DNA]</scope>
    <source>
        <strain evidence="1 2">DSM 18048</strain>
    </source>
</reference>
<name>A0A318SB21_9DEIO</name>
<sequence>MNEEAPRSALDAPTVQRLAALSGVHVTLTDPRNAALALEVILRADARVIELGLGTLQPFKGLEGGES</sequence>
<proteinExistence type="predicted"/>